<dbReference type="RefSeq" id="WP_239674251.1">
    <property type="nucleotide sequence ID" value="NZ_CP049742.1"/>
</dbReference>
<evidence type="ECO:0000256" key="2">
    <source>
        <dbReference type="ARBA" id="ARBA00022741"/>
    </source>
</evidence>
<dbReference type="InterPro" id="IPR009926">
    <property type="entry name" value="T3SS_YcgR_PilZN"/>
</dbReference>
<gene>
    <name evidence="6" type="ORF">G8O30_06950</name>
</gene>
<evidence type="ECO:0000259" key="4">
    <source>
        <dbReference type="Pfam" id="PF07238"/>
    </source>
</evidence>
<dbReference type="InterPro" id="IPR009875">
    <property type="entry name" value="PilZ_domain"/>
</dbReference>
<evidence type="ECO:0000256" key="1">
    <source>
        <dbReference type="ARBA" id="ARBA00022636"/>
    </source>
</evidence>
<dbReference type="InterPro" id="IPR012349">
    <property type="entry name" value="Split_barrel_FMN-bd"/>
</dbReference>
<dbReference type="KEGG" id="mcui:G8O30_06950"/>
<proteinExistence type="predicted"/>
<evidence type="ECO:0000313" key="7">
    <source>
        <dbReference type="Proteomes" id="UP000593626"/>
    </source>
</evidence>
<dbReference type="SUPFAM" id="SSF141371">
    <property type="entry name" value="PilZ domain-like"/>
    <property type="match status" value="2"/>
</dbReference>
<dbReference type="Gene3D" id="2.30.110.10">
    <property type="entry name" value="Electron Transport, Fmn-binding Protein, Chain A"/>
    <property type="match status" value="1"/>
</dbReference>
<dbReference type="AlphaFoldDB" id="A0A7S8HFG3"/>
<keyword evidence="3" id="KW-0975">Bacterial flagellum</keyword>
<evidence type="ECO:0000256" key="3">
    <source>
        <dbReference type="ARBA" id="ARBA00023143"/>
    </source>
</evidence>
<feature type="domain" description="PilZ" evidence="4">
    <location>
        <begin position="99"/>
        <end position="206"/>
    </location>
</feature>
<organism evidence="6 7">
    <name type="scientific">Mangrovibacillus cuniculi</name>
    <dbReference type="NCBI Taxonomy" id="2593652"/>
    <lineage>
        <taxon>Bacteria</taxon>
        <taxon>Bacillati</taxon>
        <taxon>Bacillota</taxon>
        <taxon>Bacilli</taxon>
        <taxon>Bacillales</taxon>
        <taxon>Bacillaceae</taxon>
        <taxon>Mangrovibacillus</taxon>
    </lineage>
</organism>
<keyword evidence="7" id="KW-1185">Reference proteome</keyword>
<keyword evidence="2" id="KW-0547">Nucleotide-binding</keyword>
<feature type="domain" description="Type III secretion system flagellar brake protein YcgR PilZN" evidence="5">
    <location>
        <begin position="3"/>
        <end position="90"/>
    </location>
</feature>
<evidence type="ECO:0000259" key="5">
    <source>
        <dbReference type="Pfam" id="PF12945"/>
    </source>
</evidence>
<dbReference type="EMBL" id="CP049742">
    <property type="protein sequence ID" value="QPC46717.1"/>
    <property type="molecule type" value="Genomic_DNA"/>
</dbReference>
<name>A0A7S8HFG3_9BACI</name>
<reference evidence="6 7" key="1">
    <citation type="submission" date="2019-07" db="EMBL/GenBank/DDBJ databases">
        <title>Genome sequence of 2 isolates from Red Sea Mangroves.</title>
        <authorList>
            <person name="Sefrji F."/>
            <person name="Michoud G."/>
            <person name="Merlino G."/>
            <person name="Daffonchio D."/>
        </authorList>
    </citation>
    <scope>NUCLEOTIDE SEQUENCE [LARGE SCALE GENOMIC DNA]</scope>
    <source>
        <strain evidence="6 7">R1DC41</strain>
    </source>
</reference>
<dbReference type="GO" id="GO:0035438">
    <property type="term" value="F:cyclic-di-GMP binding"/>
    <property type="evidence" value="ECO:0007669"/>
    <property type="project" value="InterPro"/>
</dbReference>
<dbReference type="Proteomes" id="UP000593626">
    <property type="component" value="Chromosome"/>
</dbReference>
<protein>
    <submittedName>
        <fullName evidence="6">Pilus assembly protein PilZ</fullName>
    </submittedName>
</protein>
<dbReference type="Pfam" id="PF12945">
    <property type="entry name" value="PilZNR"/>
    <property type="match status" value="1"/>
</dbReference>
<sequence>MLKIGTILTLEADLGEKKEKYRCRVVELEEDRFFIDYPVSLSTQRTVFLVDGTELQVSFVEDEDQAVFSFPTEVLGRKMNKIPMIMLVLPNLDEIVRIQRRQFVRVDSSLDASLTIPAINKTLHVLTEDLSAGGCAVILPPDEILPSQEKGYIIVVLPMSGGKTYYVKTNVTIIRQWEKDKRTICSIQFDKLSEQDQQNIIRFCFERQVAMKKKGLPGA</sequence>
<dbReference type="Gene3D" id="2.40.10.220">
    <property type="entry name" value="predicted glycosyltransferase like domains"/>
    <property type="match status" value="1"/>
</dbReference>
<evidence type="ECO:0000313" key="6">
    <source>
        <dbReference type="EMBL" id="QPC46717.1"/>
    </source>
</evidence>
<accession>A0A7S8HFG3</accession>
<keyword evidence="1" id="KW-0973">c-di-GMP</keyword>
<dbReference type="Pfam" id="PF07238">
    <property type="entry name" value="PilZ"/>
    <property type="match status" value="1"/>
</dbReference>